<dbReference type="OrthoDB" id="3328101at2"/>
<evidence type="ECO:0000313" key="3">
    <source>
        <dbReference type="Proteomes" id="UP000248924"/>
    </source>
</evidence>
<name>A0A2W2F483_9ACTN</name>
<accession>A0A2W2F483</accession>
<dbReference type="InterPro" id="IPR043519">
    <property type="entry name" value="NT_sf"/>
</dbReference>
<comment type="caution">
    <text evidence="2">The sequence shown here is derived from an EMBL/GenBank/DDBJ whole genome shotgun (WGS) entry which is preliminary data.</text>
</comment>
<dbReference type="Gene3D" id="3.30.460.10">
    <property type="entry name" value="Beta Polymerase, domain 2"/>
    <property type="match status" value="1"/>
</dbReference>
<dbReference type="InterPro" id="IPR006116">
    <property type="entry name" value="NT_2-5OAS_ClassI-CCAase"/>
</dbReference>
<keyword evidence="1" id="KW-0051">Antiviral defense</keyword>
<dbReference type="Pfam" id="PF18144">
    <property type="entry name" value="SMODS"/>
    <property type="match status" value="1"/>
</dbReference>
<organism evidence="2 3">
    <name type="scientific">Micromonospora craterilacus</name>
    <dbReference type="NCBI Taxonomy" id="1655439"/>
    <lineage>
        <taxon>Bacteria</taxon>
        <taxon>Bacillati</taxon>
        <taxon>Actinomycetota</taxon>
        <taxon>Actinomycetes</taxon>
        <taxon>Micromonosporales</taxon>
        <taxon>Micromonosporaceae</taxon>
        <taxon>Micromonospora</taxon>
    </lineage>
</organism>
<reference evidence="2 3" key="1">
    <citation type="submission" date="2018-01" db="EMBL/GenBank/DDBJ databases">
        <title>Draft genome sequence of Jishengella sp. NA12.</title>
        <authorList>
            <person name="Sahin N."/>
            <person name="Ay H."/>
            <person name="Saygin H."/>
        </authorList>
    </citation>
    <scope>NUCLEOTIDE SEQUENCE [LARGE SCALE GENOMIC DNA]</scope>
    <source>
        <strain evidence="2 3">NA12</strain>
    </source>
</reference>
<gene>
    <name evidence="2" type="ORF">C1I95_10875</name>
</gene>
<evidence type="ECO:0000256" key="1">
    <source>
        <dbReference type="ARBA" id="ARBA00023118"/>
    </source>
</evidence>
<sequence>MATLATHFKTALSNIEPNEDAKNAQSAHAEVTAALEADDLLVKLGVDPLLIGSYGRHVSIRRVKDVDVFARLSKAGKDLRPGKILDHVQAVLEAAFPGRVTRQHRSVMVDFPDYGLSVDVVIARPCGDHWEIPEKIEKDGNARWVETNPTKMAELTTQANKDYLLYDDDPSSGVYVPMVKLVRQIRRVWVDDQPGGYFFEVLTYHAFSNLKPDETTYAGYLTVVLREIADLLLDIADEGLDDPTLDGKKIKTKATPEQLAAAADRIAEAATLAEDALDAEDCPAAVKWRELLGTTKNTTTEEYVFPLPEYCNADGTRKRTSAVTRGASTVPAGSGRYA</sequence>
<protein>
    <submittedName>
        <fullName evidence="2">Nucleotidyltransferase</fullName>
    </submittedName>
</protein>
<evidence type="ECO:0000313" key="2">
    <source>
        <dbReference type="EMBL" id="PZG19808.1"/>
    </source>
</evidence>
<dbReference type="GO" id="GO:0051607">
    <property type="term" value="P:defense response to virus"/>
    <property type="evidence" value="ECO:0007669"/>
    <property type="project" value="UniProtKB-KW"/>
</dbReference>
<keyword evidence="3" id="KW-1185">Reference proteome</keyword>
<dbReference type="GO" id="GO:0016779">
    <property type="term" value="F:nucleotidyltransferase activity"/>
    <property type="evidence" value="ECO:0007669"/>
    <property type="project" value="InterPro"/>
</dbReference>
<dbReference type="AlphaFoldDB" id="A0A2W2F483"/>
<dbReference type="Proteomes" id="UP000248924">
    <property type="component" value="Unassembled WGS sequence"/>
</dbReference>
<proteinExistence type="predicted"/>
<keyword evidence="2" id="KW-0808">Transferase</keyword>
<dbReference type="CDD" id="cd05400">
    <property type="entry name" value="NT_2-5OAS_ClassI-CCAase"/>
    <property type="match status" value="1"/>
</dbReference>
<dbReference type="SUPFAM" id="SSF81301">
    <property type="entry name" value="Nucleotidyltransferase"/>
    <property type="match status" value="1"/>
</dbReference>
<dbReference type="RefSeq" id="WP_111213677.1">
    <property type="nucleotide sequence ID" value="NZ_POTY01000051.1"/>
</dbReference>
<dbReference type="EMBL" id="POTY01000051">
    <property type="protein sequence ID" value="PZG19808.1"/>
    <property type="molecule type" value="Genomic_DNA"/>
</dbReference>